<accession>A0AB39ADP4</accession>
<evidence type="ECO:0000313" key="1">
    <source>
        <dbReference type="EMBL" id="XDG23763.1"/>
    </source>
</evidence>
<sequence>MSHSTLNSDSSIIDASASLKSDLKEKRALSRMRLVIFPDIVVRAQLLVIFPDIVVRGPGGAWSYTYLGFDFEPSVDDYTFVCSDKPLTKPE</sequence>
<protein>
    <submittedName>
        <fullName evidence="1">Uncharacterized protein</fullName>
    </submittedName>
</protein>
<proteinExistence type="predicted"/>
<name>A0AB39ADP4_9GAMC</name>
<organism evidence="1">
    <name type="scientific">Bird gammacoronavirus AnasCN24</name>
    <dbReference type="NCBI Taxonomy" id="3237959"/>
    <lineage>
        <taxon>Viruses</taxon>
        <taxon>Riboviria</taxon>
        <taxon>Orthornavirae</taxon>
        <taxon>Pisuviricota</taxon>
        <taxon>Pisoniviricetes</taxon>
        <taxon>Nidovirales</taxon>
        <taxon>Cornidovirineae</taxon>
        <taxon>Coronaviridae</taxon>
        <taxon>Orthocoronavirinae</taxon>
        <taxon>Gammacoronavirus</taxon>
    </lineage>
</organism>
<dbReference type="EMBL" id="PP845405">
    <property type="protein sequence ID" value="XDG23763.1"/>
    <property type="molecule type" value="Genomic_RNA"/>
</dbReference>
<reference evidence="1" key="1">
    <citation type="submission" date="2024-05" db="EMBL/GenBank/DDBJ databases">
        <title>Avian Migration-Mediated Cross-Species Transmission and Recombination Shaping the Diversity of Gammacoronaviruses and Deltacoronaviruses.</title>
        <authorList>
            <person name="Han Y."/>
            <person name="Xu P."/>
            <person name="Xu Y."/>
            <person name="Wang Y."/>
            <person name="Hu J."/>
            <person name="Ma M."/>
            <person name="Li Z."/>
            <person name="Bo S."/>
            <person name="Zhao C."/>
            <person name="Ji L."/>
            <person name="Yuan Y."/>
            <person name="Zhao W."/>
            <person name="Wang J."/>
            <person name="Jin Q."/>
            <person name="Wu Z."/>
            <person name="He G."/>
        </authorList>
    </citation>
    <scope>NUCLEOTIDE SEQUENCE</scope>
    <source>
        <strain evidence="1">AvAp-GammaCoV/SH23-SH294</strain>
    </source>
</reference>